<dbReference type="Proteomes" id="UP001189429">
    <property type="component" value="Unassembled WGS sequence"/>
</dbReference>
<feature type="region of interest" description="Disordered" evidence="1">
    <location>
        <begin position="1"/>
        <end position="27"/>
    </location>
</feature>
<evidence type="ECO:0000313" key="2">
    <source>
        <dbReference type="EMBL" id="CAK0818343.1"/>
    </source>
</evidence>
<sequence length="126" mass="13470">MMAPAPHCDEAARATRSSTPWQPDAKPMDAKLMSTRMHSLASSLTSAGDDVCSWGGSAEDDEVGEACVFMPNGSWSFWAAFSLDGHMEEEEEKQDGAPLLFEYQLFGLEGIDEPPATAVAARGEAA</sequence>
<feature type="non-terminal residue" evidence="2">
    <location>
        <position position="126"/>
    </location>
</feature>
<comment type="caution">
    <text evidence="2">The sequence shown here is derived from an EMBL/GenBank/DDBJ whole genome shotgun (WGS) entry which is preliminary data.</text>
</comment>
<name>A0ABN9RJS1_9DINO</name>
<gene>
    <name evidence="2" type="ORF">PCOR1329_LOCUS20670</name>
</gene>
<organism evidence="2 3">
    <name type="scientific">Prorocentrum cordatum</name>
    <dbReference type="NCBI Taxonomy" id="2364126"/>
    <lineage>
        <taxon>Eukaryota</taxon>
        <taxon>Sar</taxon>
        <taxon>Alveolata</taxon>
        <taxon>Dinophyceae</taxon>
        <taxon>Prorocentrales</taxon>
        <taxon>Prorocentraceae</taxon>
        <taxon>Prorocentrum</taxon>
    </lineage>
</organism>
<evidence type="ECO:0000313" key="3">
    <source>
        <dbReference type="Proteomes" id="UP001189429"/>
    </source>
</evidence>
<keyword evidence="3" id="KW-1185">Reference proteome</keyword>
<protein>
    <submittedName>
        <fullName evidence="2">Uncharacterized protein</fullName>
    </submittedName>
</protein>
<evidence type="ECO:0000256" key="1">
    <source>
        <dbReference type="SAM" id="MobiDB-lite"/>
    </source>
</evidence>
<proteinExistence type="predicted"/>
<accession>A0ABN9RJS1</accession>
<dbReference type="EMBL" id="CAUYUJ010006703">
    <property type="protein sequence ID" value="CAK0818343.1"/>
    <property type="molecule type" value="Genomic_DNA"/>
</dbReference>
<reference evidence="2" key="1">
    <citation type="submission" date="2023-10" db="EMBL/GenBank/DDBJ databases">
        <authorList>
            <person name="Chen Y."/>
            <person name="Shah S."/>
            <person name="Dougan E. K."/>
            <person name="Thang M."/>
            <person name="Chan C."/>
        </authorList>
    </citation>
    <scope>NUCLEOTIDE SEQUENCE [LARGE SCALE GENOMIC DNA]</scope>
</reference>